<reference evidence="2 3" key="1">
    <citation type="submission" date="2024-01" db="EMBL/GenBank/DDBJ databases">
        <title>The genomes of 5 underutilized Papilionoideae crops provide insights into root nodulation and disease resistanc.</title>
        <authorList>
            <person name="Jiang F."/>
        </authorList>
    </citation>
    <scope>NUCLEOTIDE SEQUENCE [LARGE SCALE GENOMIC DNA]</scope>
    <source>
        <strain evidence="2">JINMINGXINNONG_FW02</strain>
        <tissue evidence="2">Leaves</tissue>
    </source>
</reference>
<evidence type="ECO:0000313" key="2">
    <source>
        <dbReference type="EMBL" id="KAK7373618.1"/>
    </source>
</evidence>
<name>A0AAN9NMV1_PHACN</name>
<keyword evidence="3" id="KW-1185">Reference proteome</keyword>
<evidence type="ECO:0000256" key="1">
    <source>
        <dbReference type="SAM" id="MobiDB-lite"/>
    </source>
</evidence>
<dbReference type="Proteomes" id="UP001374584">
    <property type="component" value="Unassembled WGS sequence"/>
</dbReference>
<feature type="compositionally biased region" description="Polar residues" evidence="1">
    <location>
        <begin position="41"/>
        <end position="61"/>
    </location>
</feature>
<dbReference type="EMBL" id="JAYMYR010000003">
    <property type="protein sequence ID" value="KAK7373618.1"/>
    <property type="molecule type" value="Genomic_DNA"/>
</dbReference>
<proteinExistence type="predicted"/>
<feature type="region of interest" description="Disordered" evidence="1">
    <location>
        <begin position="41"/>
        <end position="69"/>
    </location>
</feature>
<accession>A0AAN9NMV1</accession>
<protein>
    <submittedName>
        <fullName evidence="2">Uncharacterized protein</fullName>
    </submittedName>
</protein>
<sequence length="126" mass="14050">MHRFLESVFSFIRLLRHGPMLVATASNYVRFFDVACTMQTSSRSTPTRSHGSTNNALSVSNHHGERTSHDGVTCGLRVACISCSSKTEAKTRKFSYSPTEVQYNDDDAGFRLRKLEVDDDDNAVAK</sequence>
<evidence type="ECO:0000313" key="3">
    <source>
        <dbReference type="Proteomes" id="UP001374584"/>
    </source>
</evidence>
<comment type="caution">
    <text evidence="2">The sequence shown here is derived from an EMBL/GenBank/DDBJ whole genome shotgun (WGS) entry which is preliminary data.</text>
</comment>
<gene>
    <name evidence="2" type="ORF">VNO80_07033</name>
</gene>
<organism evidence="2 3">
    <name type="scientific">Phaseolus coccineus</name>
    <name type="common">Scarlet runner bean</name>
    <name type="synonym">Phaseolus multiflorus</name>
    <dbReference type="NCBI Taxonomy" id="3886"/>
    <lineage>
        <taxon>Eukaryota</taxon>
        <taxon>Viridiplantae</taxon>
        <taxon>Streptophyta</taxon>
        <taxon>Embryophyta</taxon>
        <taxon>Tracheophyta</taxon>
        <taxon>Spermatophyta</taxon>
        <taxon>Magnoliopsida</taxon>
        <taxon>eudicotyledons</taxon>
        <taxon>Gunneridae</taxon>
        <taxon>Pentapetalae</taxon>
        <taxon>rosids</taxon>
        <taxon>fabids</taxon>
        <taxon>Fabales</taxon>
        <taxon>Fabaceae</taxon>
        <taxon>Papilionoideae</taxon>
        <taxon>50 kb inversion clade</taxon>
        <taxon>NPAAA clade</taxon>
        <taxon>indigoferoid/millettioid clade</taxon>
        <taxon>Phaseoleae</taxon>
        <taxon>Phaseolus</taxon>
    </lineage>
</organism>
<dbReference type="AlphaFoldDB" id="A0AAN9NMV1"/>